<evidence type="ECO:0000313" key="3">
    <source>
        <dbReference type="Proteomes" id="UP001597227"/>
    </source>
</evidence>
<dbReference type="Gene3D" id="3.30.420.40">
    <property type="match status" value="2"/>
</dbReference>
<sequence length="317" mass="34386">MNKNTIELLAVDGGGTKTHAVLVDANGTMLGEGRAGATNYHVAGAIKVKEALEKAILAAFKDAGIDPSNVGNVQKAVFALAGIDTDNDEKEVSRVVKDTVNGLPIKVERLQVENDCLSALLGSTQNKAGVLLIAGTGSIVFAHDGNNRIVRSGGWGHRFGDEGSGYWIGKQAIESVLKMQDGRGEDTLLAKLVLEKFDFTKIEELYNWAYSDTYSVDDVGALATTVDEAFRLGDSVSKRILERAVEELLLLVNTAVKNAGIHQTEFDLILQGGVFQHNHYIKNQVRNRIQLSFPKVNIITTTEEPIQSIIKRGLKLM</sequence>
<comment type="caution">
    <text evidence="2">The sequence shown here is derived from an EMBL/GenBank/DDBJ whole genome shotgun (WGS) entry which is preliminary data.</text>
</comment>
<keyword evidence="2" id="KW-0808">Transferase</keyword>
<protein>
    <submittedName>
        <fullName evidence="2">N-acetylglucosamine kinase</fullName>
    </submittedName>
</protein>
<gene>
    <name evidence="2" type="ORF">ACFSFW_08265</name>
</gene>
<dbReference type="InterPro" id="IPR043129">
    <property type="entry name" value="ATPase_NBD"/>
</dbReference>
<dbReference type="PANTHER" id="PTHR43190">
    <property type="entry name" value="N-ACETYL-D-GLUCOSAMINE KINASE"/>
    <property type="match status" value="1"/>
</dbReference>
<feature type="domain" description="ATPase BadF/BadG/BcrA/BcrD type" evidence="1">
    <location>
        <begin position="11"/>
        <end position="304"/>
    </location>
</feature>
<accession>A0ABW4MMP1</accession>
<reference evidence="3" key="1">
    <citation type="journal article" date="2019" name="Int. J. Syst. Evol. Microbiol.">
        <title>The Global Catalogue of Microorganisms (GCM) 10K type strain sequencing project: providing services to taxonomists for standard genome sequencing and annotation.</title>
        <authorList>
            <consortium name="The Broad Institute Genomics Platform"/>
            <consortium name="The Broad Institute Genome Sequencing Center for Infectious Disease"/>
            <person name="Wu L."/>
            <person name="Ma J."/>
        </authorList>
    </citation>
    <scope>NUCLEOTIDE SEQUENCE [LARGE SCALE GENOMIC DNA]</scope>
    <source>
        <strain evidence="3">CCUG 15531</strain>
    </source>
</reference>
<dbReference type="PANTHER" id="PTHR43190:SF3">
    <property type="entry name" value="N-ACETYL-D-GLUCOSAMINE KINASE"/>
    <property type="match status" value="1"/>
</dbReference>
<evidence type="ECO:0000259" key="1">
    <source>
        <dbReference type="Pfam" id="PF01869"/>
    </source>
</evidence>
<keyword evidence="3" id="KW-1185">Reference proteome</keyword>
<dbReference type="GO" id="GO:0016301">
    <property type="term" value="F:kinase activity"/>
    <property type="evidence" value="ECO:0007669"/>
    <property type="project" value="UniProtKB-KW"/>
</dbReference>
<dbReference type="Pfam" id="PF01869">
    <property type="entry name" value="BcrAD_BadFG"/>
    <property type="match status" value="1"/>
</dbReference>
<dbReference type="EMBL" id="JBHUEK010000010">
    <property type="protein sequence ID" value="MFD1778658.1"/>
    <property type="molecule type" value="Genomic_DNA"/>
</dbReference>
<keyword evidence="2" id="KW-0418">Kinase</keyword>
<dbReference type="SUPFAM" id="SSF53067">
    <property type="entry name" value="Actin-like ATPase domain"/>
    <property type="match status" value="2"/>
</dbReference>
<name>A0ABW4MMP1_9BACI</name>
<evidence type="ECO:0000313" key="2">
    <source>
        <dbReference type="EMBL" id="MFD1778658.1"/>
    </source>
</evidence>
<organism evidence="2 3">
    <name type="scientific">Fredinandcohnia salidurans</name>
    <dbReference type="NCBI Taxonomy" id="2595041"/>
    <lineage>
        <taxon>Bacteria</taxon>
        <taxon>Bacillati</taxon>
        <taxon>Bacillota</taxon>
        <taxon>Bacilli</taxon>
        <taxon>Bacillales</taxon>
        <taxon>Bacillaceae</taxon>
        <taxon>Fredinandcohnia</taxon>
    </lineage>
</organism>
<dbReference type="InterPro" id="IPR052519">
    <property type="entry name" value="Euk-type_GlcNAc_Kinase"/>
</dbReference>
<dbReference type="CDD" id="cd24007">
    <property type="entry name" value="ASKHA_NBD_eukNAGK-like"/>
    <property type="match status" value="1"/>
</dbReference>
<dbReference type="InterPro" id="IPR002731">
    <property type="entry name" value="ATPase_BadF"/>
</dbReference>
<dbReference type="Proteomes" id="UP001597227">
    <property type="component" value="Unassembled WGS sequence"/>
</dbReference>
<proteinExistence type="predicted"/>
<dbReference type="RefSeq" id="WP_388037047.1">
    <property type="nucleotide sequence ID" value="NZ_JBHUEK010000010.1"/>
</dbReference>